<keyword evidence="5 10" id="KW-0812">Transmembrane</keyword>
<evidence type="ECO:0000259" key="11">
    <source>
        <dbReference type="Pfam" id="PF01578"/>
    </source>
</evidence>
<feature type="transmembrane region" description="Helical" evidence="10">
    <location>
        <begin position="481"/>
        <end position="505"/>
    </location>
</feature>
<keyword evidence="7 10" id="KW-1133">Transmembrane helix</keyword>
<evidence type="ECO:0000256" key="4">
    <source>
        <dbReference type="ARBA" id="ARBA00022519"/>
    </source>
</evidence>
<feature type="transmembrane region" description="Helical" evidence="10">
    <location>
        <begin position="423"/>
        <end position="442"/>
    </location>
</feature>
<organism evidence="13 14">
    <name type="scientific">Candidatus Thiothrix phosphatis</name>
    <dbReference type="NCBI Taxonomy" id="3112415"/>
    <lineage>
        <taxon>Bacteria</taxon>
        <taxon>Pseudomonadati</taxon>
        <taxon>Pseudomonadota</taxon>
        <taxon>Gammaproteobacteria</taxon>
        <taxon>Thiotrichales</taxon>
        <taxon>Thiotrichaceae</taxon>
        <taxon>Thiothrix</taxon>
    </lineage>
</organism>
<comment type="function">
    <text evidence="9">Required for the biogenesis of c-type cytochromes. Possible subunit of a heme lyase.</text>
</comment>
<keyword evidence="4" id="KW-0997">Cell inner membrane</keyword>
<feature type="domain" description="Cytochrome c assembly protein" evidence="11">
    <location>
        <begin position="89"/>
        <end position="294"/>
    </location>
</feature>
<evidence type="ECO:0000313" key="14">
    <source>
        <dbReference type="Proteomes" id="UP001308005"/>
    </source>
</evidence>
<evidence type="ECO:0000256" key="5">
    <source>
        <dbReference type="ARBA" id="ARBA00022692"/>
    </source>
</evidence>
<reference evidence="14" key="1">
    <citation type="submission" date="2023-07" db="EMBL/GenBank/DDBJ databases">
        <title>The carbon used by Thiothrix.</title>
        <authorList>
            <person name="Chen L."/>
        </authorList>
    </citation>
    <scope>NUCLEOTIDE SEQUENCE [LARGE SCALE GENOMIC DNA]</scope>
</reference>
<sequence length="652" mass="70068">MIPELGHFSLILALVMAALLGGVPLYGSFHGQSRLVALAKPAALAMWAYTFTAYACLTYAFVTDDFSVRYVVETSSAQLPLFYKVTGVWGAHEGSLLLWVMALASWSVAVSVFGGGVPTQVLARVLSVMGLIGAGFLLFILLTSNPFERVPMQPEGRDLNPLLQDFGLAVHPPMLYMGYVGFSVAFAFAIAAMLGGRLDAAWVRWARPWTNVAWVFLTMGIAGGSWWAYYELGWGGWWFWDPVENASLMPWLLGTALLHSLAVSEKRGLFKAWTVLLAIGAFSFSLLGTFLVRSGVLTSVHAFASDPGRGVFILLFLATVVGSSLLLFGIRAPRLATTGSFSLLSRETGLFANNLILLVMAFAVLLGTLFPLLSDALALGKISVGPPYFNTVMTPLMAALAVAMGAGLALRWRQDQARRLARVLGLPLAVALLTAVLAPWAFGAGLPGLAVLGLAMAGWIAFGSIAWAVRLRKAPWRWSGANWGALLGHLGLAVTLTGVTLVSVYSQAADVRLEPGQSHTLAGYAFTLQGVEQTQGDNYQAYRGTMQVTRGQDRIAVLHPEKRVYNVESMPTTEAGIDPGLFRDLFVALGEPLGEQGGWSVRIQYKPFVRWLWLGGLLMALGGAAGALDKRYRRLRQTGDVVPPSAALAQGA</sequence>
<evidence type="ECO:0000256" key="2">
    <source>
        <dbReference type="ARBA" id="ARBA00009186"/>
    </source>
</evidence>
<evidence type="ECO:0000259" key="12">
    <source>
        <dbReference type="Pfam" id="PF16327"/>
    </source>
</evidence>
<evidence type="ECO:0000313" key="13">
    <source>
        <dbReference type="EMBL" id="MEB4593341.1"/>
    </source>
</evidence>
<dbReference type="PANTHER" id="PTHR43653">
    <property type="entry name" value="CYTOCHROME C ASSEMBLY PROTEIN-RELATED"/>
    <property type="match status" value="1"/>
</dbReference>
<protein>
    <submittedName>
        <fullName evidence="13">Heme lyase CcmF/NrfE family subunit</fullName>
    </submittedName>
</protein>
<dbReference type="PRINTS" id="PR01411">
    <property type="entry name" value="CCMFBIOGNSIS"/>
</dbReference>
<feature type="domain" description="Cytochrome c-type biogenesis protein CcmF C-terminal" evidence="12">
    <location>
        <begin position="314"/>
        <end position="630"/>
    </location>
</feature>
<evidence type="ECO:0000256" key="10">
    <source>
        <dbReference type="SAM" id="Phobius"/>
    </source>
</evidence>
<dbReference type="GO" id="GO:0016829">
    <property type="term" value="F:lyase activity"/>
    <property type="evidence" value="ECO:0007669"/>
    <property type="project" value="UniProtKB-KW"/>
</dbReference>
<feature type="transmembrane region" description="Helical" evidence="10">
    <location>
        <begin position="448"/>
        <end position="469"/>
    </location>
</feature>
<dbReference type="Pfam" id="PF16327">
    <property type="entry name" value="CcmF_C"/>
    <property type="match status" value="1"/>
</dbReference>
<dbReference type="InterPro" id="IPR002541">
    <property type="entry name" value="Cyt_c_assembly"/>
</dbReference>
<proteinExistence type="inferred from homology"/>
<accession>A0ABU6D2M2</accession>
<name>A0ABU6D2M2_9GAMM</name>
<evidence type="ECO:0000256" key="6">
    <source>
        <dbReference type="ARBA" id="ARBA00022748"/>
    </source>
</evidence>
<feature type="transmembrane region" description="Helical" evidence="10">
    <location>
        <begin position="96"/>
        <end position="114"/>
    </location>
</feature>
<evidence type="ECO:0000256" key="3">
    <source>
        <dbReference type="ARBA" id="ARBA00022475"/>
    </source>
</evidence>
<comment type="subcellular location">
    <subcellularLocation>
        <location evidence="1">Cell inner membrane</location>
        <topology evidence="1">Multi-pass membrane protein</topology>
    </subcellularLocation>
</comment>
<keyword evidence="13" id="KW-0456">Lyase</keyword>
<comment type="similarity">
    <text evidence="2">Belongs to the CcmF/CycK/Ccl1/NrfE/CcsA family.</text>
</comment>
<comment type="caution">
    <text evidence="13">The sequence shown here is derived from an EMBL/GenBank/DDBJ whole genome shotgun (WGS) entry which is preliminary data.</text>
</comment>
<dbReference type="InterPro" id="IPR003568">
    <property type="entry name" value="Cyt_c_biogenesis_CcmF"/>
</dbReference>
<keyword evidence="14" id="KW-1185">Reference proteome</keyword>
<feature type="transmembrane region" description="Helical" evidence="10">
    <location>
        <begin position="351"/>
        <end position="372"/>
    </location>
</feature>
<evidence type="ECO:0000256" key="1">
    <source>
        <dbReference type="ARBA" id="ARBA00004429"/>
    </source>
</evidence>
<dbReference type="PANTHER" id="PTHR43653:SF1">
    <property type="entry name" value="CYTOCHROME C-TYPE BIOGENESIS PROTEIN CCMF"/>
    <property type="match status" value="1"/>
</dbReference>
<feature type="transmembrane region" description="Helical" evidence="10">
    <location>
        <begin position="41"/>
        <end position="62"/>
    </location>
</feature>
<evidence type="ECO:0000256" key="8">
    <source>
        <dbReference type="ARBA" id="ARBA00023136"/>
    </source>
</evidence>
<feature type="transmembrane region" description="Helical" evidence="10">
    <location>
        <begin position="392"/>
        <end position="411"/>
    </location>
</feature>
<evidence type="ECO:0000256" key="7">
    <source>
        <dbReference type="ARBA" id="ARBA00022989"/>
    </source>
</evidence>
<keyword evidence="8 10" id="KW-0472">Membrane</keyword>
<dbReference type="NCBIfam" id="NF007691">
    <property type="entry name" value="PRK10369.1"/>
    <property type="match status" value="1"/>
</dbReference>
<feature type="transmembrane region" description="Helical" evidence="10">
    <location>
        <begin position="608"/>
        <end position="628"/>
    </location>
</feature>
<feature type="transmembrane region" description="Helical" evidence="10">
    <location>
        <begin position="248"/>
        <end position="265"/>
    </location>
</feature>
<dbReference type="InterPro" id="IPR032523">
    <property type="entry name" value="CcmF_C"/>
</dbReference>
<dbReference type="Pfam" id="PF01578">
    <property type="entry name" value="Cytochrom_C_asm"/>
    <property type="match status" value="1"/>
</dbReference>
<feature type="transmembrane region" description="Helical" evidence="10">
    <location>
        <begin position="311"/>
        <end position="330"/>
    </location>
</feature>
<dbReference type="EMBL" id="JAYMYJ010000155">
    <property type="protein sequence ID" value="MEB4593341.1"/>
    <property type="molecule type" value="Genomic_DNA"/>
</dbReference>
<feature type="transmembrane region" description="Helical" evidence="10">
    <location>
        <begin position="176"/>
        <end position="196"/>
    </location>
</feature>
<dbReference type="NCBIfam" id="TIGR00353">
    <property type="entry name" value="nrfE"/>
    <property type="match status" value="1"/>
</dbReference>
<evidence type="ECO:0000256" key="9">
    <source>
        <dbReference type="ARBA" id="ARBA00037230"/>
    </source>
</evidence>
<keyword evidence="6" id="KW-0201">Cytochrome c-type biogenesis</keyword>
<dbReference type="Proteomes" id="UP001308005">
    <property type="component" value="Unassembled WGS sequence"/>
</dbReference>
<feature type="transmembrane region" description="Helical" evidence="10">
    <location>
        <begin position="6"/>
        <end position="29"/>
    </location>
</feature>
<feature type="transmembrane region" description="Helical" evidence="10">
    <location>
        <begin position="208"/>
        <end position="228"/>
    </location>
</feature>
<dbReference type="RefSeq" id="WP_324698184.1">
    <property type="nucleotide sequence ID" value="NZ_JAYMYJ010000155.1"/>
</dbReference>
<gene>
    <name evidence="13" type="ORF">VSS37_20355</name>
</gene>
<dbReference type="PRINTS" id="PR01410">
    <property type="entry name" value="CCBIOGENESIS"/>
</dbReference>
<feature type="transmembrane region" description="Helical" evidence="10">
    <location>
        <begin position="121"/>
        <end position="142"/>
    </location>
</feature>
<dbReference type="InterPro" id="IPR003567">
    <property type="entry name" value="Cyt_c_biogenesis"/>
</dbReference>
<feature type="transmembrane region" description="Helical" evidence="10">
    <location>
        <begin position="272"/>
        <end position="291"/>
    </location>
</feature>
<keyword evidence="3" id="KW-1003">Cell membrane</keyword>